<dbReference type="Proteomes" id="UP000002066">
    <property type="component" value="Chromosome"/>
</dbReference>
<evidence type="ECO:0000256" key="2">
    <source>
        <dbReference type="SAM" id="Phobius"/>
    </source>
</evidence>
<evidence type="ECO:0000313" key="5">
    <source>
        <dbReference type="Proteomes" id="UP000002066"/>
    </source>
</evidence>
<accession>A0A8D4BCE2</accession>
<feature type="region of interest" description="Disordered" evidence="1">
    <location>
        <begin position="157"/>
        <end position="264"/>
    </location>
</feature>
<feature type="region of interest" description="Disordered" evidence="1">
    <location>
        <begin position="1"/>
        <end position="44"/>
    </location>
</feature>
<proteinExistence type="predicted"/>
<evidence type="ECO:0000259" key="3">
    <source>
        <dbReference type="Pfam" id="PF01471"/>
    </source>
</evidence>
<dbReference type="SUPFAM" id="SSF47090">
    <property type="entry name" value="PGBD-like"/>
    <property type="match status" value="1"/>
</dbReference>
<sequence length="329" mass="33390">MTGHICPECGGERSARPGAGCACGAGPDTRPGREARSAEMAAAEDFDPLRIRPYVTLHSEDAQDHGAPDAATTMPLFLDGAPGREPGAHGSAPGARPGATAADENRRRSAAAYAGGGPDPVQPRRRRPFVVVAAGAAVAAVMGTAAFAGGLFDDRDEREAALPEATTSVPDMGEEPAASVSESPSASASPTPSRSASASASASASPSESPSPSQSASASPSASAPRSPSPSAAATKDPGTAPVASPAEEVSGATLRRGDSGAEVAELQRRLQEIWVYRGPDNGDYSAQVEQAVAEYQRWVSVRNDPPGVYGPETRSALESQTSGRGHRP</sequence>
<reference evidence="4 5" key="1">
    <citation type="submission" date="2011-01" db="EMBL/GenBank/DDBJ databases">
        <title>Complete sequence of chromosome of Streptomyces flavogriseus ATCC 33331.</title>
        <authorList>
            <consortium name="US DOE Joint Genome Institute"/>
            <person name="Lucas S."/>
            <person name="Copeland A."/>
            <person name="Lapidus A."/>
            <person name="Cheng J.-F."/>
            <person name="Goodwin L."/>
            <person name="Pitluck S."/>
            <person name="Davenport K."/>
            <person name="Detter J.C."/>
            <person name="Han C."/>
            <person name="Tapia R."/>
            <person name="Land M."/>
            <person name="Hauser L."/>
            <person name="Kyrpides N."/>
            <person name="Ivanova N."/>
            <person name="Ovchinnikova G."/>
            <person name="Pagani I."/>
            <person name="Brumm P."/>
            <person name="Mead D."/>
            <person name="Woyke T."/>
        </authorList>
    </citation>
    <scope>NUCLEOTIDE SEQUENCE [LARGE SCALE GENOMIC DNA]</scope>
    <source>
        <strain evidence="5">ATCC 33331 / IAF-45CD</strain>
    </source>
</reference>
<feature type="region of interest" description="Disordered" evidence="1">
    <location>
        <begin position="303"/>
        <end position="329"/>
    </location>
</feature>
<gene>
    <name evidence="4" type="ordered locus">Sfla_4490</name>
</gene>
<dbReference type="EMBL" id="CP002475">
    <property type="protein sequence ID" value="ADW05894.1"/>
    <property type="molecule type" value="Genomic_DNA"/>
</dbReference>
<feature type="domain" description="Peptidoglycan binding-like" evidence="3">
    <location>
        <begin position="260"/>
        <end position="318"/>
    </location>
</feature>
<organism evidence="4 5">
    <name type="scientific">Streptomyces pratensis (strain ATCC 33331 / IAF-45CD)</name>
    <dbReference type="NCBI Taxonomy" id="591167"/>
    <lineage>
        <taxon>Bacteria</taxon>
        <taxon>Bacillati</taxon>
        <taxon>Actinomycetota</taxon>
        <taxon>Actinomycetes</taxon>
        <taxon>Kitasatosporales</taxon>
        <taxon>Streptomycetaceae</taxon>
        <taxon>Streptomyces</taxon>
    </lineage>
</organism>
<keyword evidence="2" id="KW-0812">Transmembrane</keyword>
<keyword evidence="2" id="KW-1133">Transmembrane helix</keyword>
<keyword evidence="2" id="KW-0472">Membrane</keyword>
<feature type="transmembrane region" description="Helical" evidence="2">
    <location>
        <begin position="129"/>
        <end position="152"/>
    </location>
</feature>
<evidence type="ECO:0000256" key="1">
    <source>
        <dbReference type="SAM" id="MobiDB-lite"/>
    </source>
</evidence>
<dbReference type="OrthoDB" id="3874291at2"/>
<dbReference type="AlphaFoldDB" id="A0A8D4BCE2"/>
<feature type="compositionally biased region" description="Polar residues" evidence="1">
    <location>
        <begin position="317"/>
        <end position="329"/>
    </location>
</feature>
<feature type="region of interest" description="Disordered" evidence="1">
    <location>
        <begin position="80"/>
        <end position="125"/>
    </location>
</feature>
<dbReference type="InterPro" id="IPR036365">
    <property type="entry name" value="PGBD-like_sf"/>
</dbReference>
<dbReference type="Gene3D" id="1.10.101.10">
    <property type="entry name" value="PGBD-like superfamily/PGBD"/>
    <property type="match status" value="1"/>
</dbReference>
<dbReference type="InterPro" id="IPR036366">
    <property type="entry name" value="PGBDSf"/>
</dbReference>
<feature type="compositionally biased region" description="Low complexity" evidence="1">
    <location>
        <begin position="176"/>
        <end position="234"/>
    </location>
</feature>
<dbReference type="Pfam" id="PF01471">
    <property type="entry name" value="PG_binding_1"/>
    <property type="match status" value="1"/>
</dbReference>
<dbReference type="KEGG" id="sfa:Sfla_4490"/>
<evidence type="ECO:0000313" key="4">
    <source>
        <dbReference type="EMBL" id="ADW05894.1"/>
    </source>
</evidence>
<name>A0A8D4BCE2_STRFA</name>
<dbReference type="InterPro" id="IPR002477">
    <property type="entry name" value="Peptidoglycan-bd-like"/>
</dbReference>
<feature type="compositionally biased region" description="Low complexity" evidence="1">
    <location>
        <begin position="16"/>
        <end position="27"/>
    </location>
</feature>
<protein>
    <submittedName>
        <fullName evidence="4">Peptidoglycan-binding domain 1 protein</fullName>
    </submittedName>
</protein>